<name>A0ABQ2YML8_9NEIS</name>
<reference evidence="3" key="1">
    <citation type="journal article" date="2019" name="Int. J. Syst. Evol. Microbiol.">
        <title>The Global Catalogue of Microorganisms (GCM) 10K type strain sequencing project: providing services to taxonomists for standard genome sequencing and annotation.</title>
        <authorList>
            <consortium name="The Broad Institute Genomics Platform"/>
            <consortium name="The Broad Institute Genome Sequencing Center for Infectious Disease"/>
            <person name="Wu L."/>
            <person name="Ma J."/>
        </authorList>
    </citation>
    <scope>NUCLEOTIDE SEQUENCE [LARGE SCALE GENOMIC DNA]</scope>
    <source>
        <strain evidence="3">KCTC 32041</strain>
    </source>
</reference>
<protein>
    <recommendedName>
        <fullName evidence="1">HTH domain-containing protein</fullName>
    </recommendedName>
</protein>
<feature type="domain" description="HTH" evidence="1">
    <location>
        <begin position="790"/>
        <end position="859"/>
    </location>
</feature>
<dbReference type="EMBL" id="BMYW01000004">
    <property type="protein sequence ID" value="GGX87849.1"/>
    <property type="molecule type" value="Genomic_DNA"/>
</dbReference>
<evidence type="ECO:0000313" key="3">
    <source>
        <dbReference type="Proteomes" id="UP000600877"/>
    </source>
</evidence>
<organism evidence="2 3">
    <name type="scientific">Vogesella alkaliphila</name>
    <dbReference type="NCBI Taxonomy" id="1193621"/>
    <lineage>
        <taxon>Bacteria</taxon>
        <taxon>Pseudomonadati</taxon>
        <taxon>Pseudomonadota</taxon>
        <taxon>Betaproteobacteria</taxon>
        <taxon>Neisseriales</taxon>
        <taxon>Chromobacteriaceae</taxon>
        <taxon>Vogesella</taxon>
    </lineage>
</organism>
<dbReference type="InterPro" id="IPR056620">
    <property type="entry name" value="HTH_next_PIN-TPR-GreABC"/>
</dbReference>
<proteinExistence type="predicted"/>
<accession>A0ABQ2YML8</accession>
<evidence type="ECO:0000259" key="1">
    <source>
        <dbReference type="Pfam" id="PF24407"/>
    </source>
</evidence>
<evidence type="ECO:0000313" key="2">
    <source>
        <dbReference type="EMBL" id="GGX87849.1"/>
    </source>
</evidence>
<sequence length="1386" mass="154100">MRPSAATRDLLLGSPQLKDLNFWYRQFSRDNGIEHLLLAEGRPERVWGLNLPELAGTIVWSNSADAGLPELPLTVDESHTTICKPATRDTDVYVHLRDFICRPFDSSAQLSQTVEAMERNTTQLKKLTEGSQAQREALAELAKSIEQGLPAMAVDTAVIDAEVARQLERLRKGRLFAVFNTVDEARKLATSLQSGSLALASRRAKDEACAWCARCLSTSEPDEAQSILDSVTNPGDELCAVAHSLILVGRGELQKALGELATVNTPISRGAAYISVLKVQGFEEAGNWLQQTGLSITDLDSDAKLFYLQGALENGEWSCALEAATALTEADYECSPALIIAAADAHLAQAAPDELRVSLMQYLPFDAANYPLRSKPEDLTYRRTAAKLYKRMRSVADTLGMPSVAGYSDDRGLWLRLVDPETMAEAQQELAASIKDPETLLRRLNLALQFGIELDLLQVEKEVDRQTALSGGASYNAAIARFSLAFTQKSHAAAAAYIDQYRRQLLEHLNWQAIYCFEIEMLASSGQTVQAQARLQEAIDRGLTDAETGRLRRLLAELAGGDPIAERLATYEHSKSITDLRLLVTAYDEAKNWDKTAEYGKSLLDQTGDIADARRYVIALYNQGRLDDVLAVFAAYPVLTDRYDKLRLLHSQTLFERGCLDEARTTLNALRQTNDSTDARQLQINLATASGDWESLQGFVESEWNARAERTAFELIQAGQIAQLIGVARGKDLVREAAHLAADDPGILISCYHAASAAGWESSLEVHQWLERSVELSAQASDGPIQQISIEELIDRKPGWDKHETDTWSLLAKAEIPIFTAGRLLNRSLLSLFLFPALSNMSEPDVRRRPQVYSFSGSRGTNTVDPQIIAMDPTALMTAEFLGILDLCISTFEKVIIPHNTFGWLLKEKARILYHQPSRIIAARELRRMIAERHLHAFDGSSNPPESLVKEVGEELAALIAEASSKDHAARQRLVVRGGPIHRASTFMKGEANLTGYEPYLCSCFDVVDKLTQKGVLTTQEAEEAHAALKIREVPWPFKPEIADGAVLYLDDLAVSHLEFLGLLPKLHRANITAVVSRSEIEEADALIAYDAKGTDVVSIVERMRTHVRAGLERGKVRLGRAIRVNDENGSQNIMAHPTFAMLKLINEADVCVSDDRFINQHTSFTSETVTKPLLTMPDILDVLQRRGVLSVQRKQEARTTLRRAHFALMPLDYTELSGLVSVAPFTNGVLIETGELRAIRESILRVRMSELLQLPKELAWLDGMIGACLLALKDQWKPNLDESAAVARSDWLLALGDVRGWANRLDENTWQLMERYQNWVAHLMMLPVAQPEPVKQAYWRWFQSRILSPIEEEDPETYAFLIEHAKAFVSQNVESLARDLEAVDE</sequence>
<dbReference type="Pfam" id="PF24407">
    <property type="entry name" value="HTH_upst_double_PIN"/>
    <property type="match status" value="1"/>
</dbReference>
<keyword evidence="3" id="KW-1185">Reference proteome</keyword>
<comment type="caution">
    <text evidence="2">The sequence shown here is derived from an EMBL/GenBank/DDBJ whole genome shotgun (WGS) entry which is preliminary data.</text>
</comment>
<gene>
    <name evidence="2" type="ORF">GCM10011290_14320</name>
</gene>
<dbReference type="Proteomes" id="UP000600877">
    <property type="component" value="Unassembled WGS sequence"/>
</dbReference>